<evidence type="ECO:0000313" key="2">
    <source>
        <dbReference type="Proteomes" id="UP001152622"/>
    </source>
</evidence>
<organism evidence="1 2">
    <name type="scientific">Synaphobranchus kaupii</name>
    <name type="common">Kaup's arrowtooth eel</name>
    <dbReference type="NCBI Taxonomy" id="118154"/>
    <lineage>
        <taxon>Eukaryota</taxon>
        <taxon>Metazoa</taxon>
        <taxon>Chordata</taxon>
        <taxon>Craniata</taxon>
        <taxon>Vertebrata</taxon>
        <taxon>Euteleostomi</taxon>
        <taxon>Actinopterygii</taxon>
        <taxon>Neopterygii</taxon>
        <taxon>Teleostei</taxon>
        <taxon>Anguilliformes</taxon>
        <taxon>Synaphobranchidae</taxon>
        <taxon>Synaphobranchus</taxon>
    </lineage>
</organism>
<comment type="caution">
    <text evidence="1">The sequence shown here is derived from an EMBL/GenBank/DDBJ whole genome shotgun (WGS) entry which is preliminary data.</text>
</comment>
<name>A0A9Q1E9X4_SYNKA</name>
<evidence type="ECO:0000313" key="1">
    <source>
        <dbReference type="EMBL" id="KAJ8334960.1"/>
    </source>
</evidence>
<keyword evidence="2" id="KW-1185">Reference proteome</keyword>
<dbReference type="EMBL" id="JAINUF010000021">
    <property type="protein sequence ID" value="KAJ8334960.1"/>
    <property type="molecule type" value="Genomic_DNA"/>
</dbReference>
<gene>
    <name evidence="1" type="ORF">SKAU_G00405990</name>
</gene>
<sequence>MPSPVGVTDLNQSLSLSVEWDLLIGPNKLMIGSSTHCIGSLLSIWEGVAQQLVGGEAPMPRRWAGHMTQAHVRLGPE</sequence>
<accession>A0A9Q1E9X4</accession>
<dbReference type="AlphaFoldDB" id="A0A9Q1E9X4"/>
<dbReference type="Proteomes" id="UP001152622">
    <property type="component" value="Chromosome 21"/>
</dbReference>
<protein>
    <submittedName>
        <fullName evidence="1">Uncharacterized protein</fullName>
    </submittedName>
</protein>
<reference evidence="1" key="1">
    <citation type="journal article" date="2023" name="Science">
        <title>Genome structures resolve the early diversification of teleost fishes.</title>
        <authorList>
            <person name="Parey E."/>
            <person name="Louis A."/>
            <person name="Montfort J."/>
            <person name="Bouchez O."/>
            <person name="Roques C."/>
            <person name="Iampietro C."/>
            <person name="Lluch J."/>
            <person name="Castinel A."/>
            <person name="Donnadieu C."/>
            <person name="Desvignes T."/>
            <person name="Floi Bucao C."/>
            <person name="Jouanno E."/>
            <person name="Wen M."/>
            <person name="Mejri S."/>
            <person name="Dirks R."/>
            <person name="Jansen H."/>
            <person name="Henkel C."/>
            <person name="Chen W.J."/>
            <person name="Zahm M."/>
            <person name="Cabau C."/>
            <person name="Klopp C."/>
            <person name="Thompson A.W."/>
            <person name="Robinson-Rechavi M."/>
            <person name="Braasch I."/>
            <person name="Lecointre G."/>
            <person name="Bobe J."/>
            <person name="Postlethwait J.H."/>
            <person name="Berthelot C."/>
            <person name="Roest Crollius H."/>
            <person name="Guiguen Y."/>
        </authorList>
    </citation>
    <scope>NUCLEOTIDE SEQUENCE</scope>
    <source>
        <strain evidence="1">WJC10195</strain>
    </source>
</reference>
<proteinExistence type="predicted"/>